<evidence type="ECO:0000256" key="5">
    <source>
        <dbReference type="ARBA" id="ARBA00023239"/>
    </source>
</evidence>
<evidence type="ECO:0000256" key="4">
    <source>
        <dbReference type="ARBA" id="ARBA00022793"/>
    </source>
</evidence>
<comment type="similarity">
    <text evidence="2">Belongs to the uroporphyrinogen decarboxylase family.</text>
</comment>
<dbReference type="PANTHER" id="PTHR21091:SF169">
    <property type="entry name" value="UROPORPHYRINOGEN DECARBOXYLASE"/>
    <property type="match status" value="1"/>
</dbReference>
<reference evidence="9 10" key="1">
    <citation type="submission" date="2018-05" db="EMBL/GenBank/DDBJ databases">
        <title>Genomic Encyclopedia of Type Strains, Phase IV (KMG-IV): sequencing the most valuable type-strain genomes for metagenomic binning, comparative biology and taxonomic classification.</title>
        <authorList>
            <person name="Goeker M."/>
        </authorList>
    </citation>
    <scope>NUCLEOTIDE SEQUENCE [LARGE SCALE GENOMIC DNA]</scope>
    <source>
        <strain evidence="9 10">DSM 28579</strain>
    </source>
</reference>
<dbReference type="InterPro" id="IPR000257">
    <property type="entry name" value="Uroporphyrinogen_deCOase"/>
</dbReference>
<dbReference type="AlphaFoldDB" id="A0A7L4UMU7"/>
<evidence type="ECO:0000313" key="10">
    <source>
        <dbReference type="Proteomes" id="UP000251835"/>
    </source>
</evidence>
<dbReference type="GO" id="GO:0006782">
    <property type="term" value="P:protoporphyrinogen IX biosynthetic process"/>
    <property type="evidence" value="ECO:0007669"/>
    <property type="project" value="UniProtKB-UniPathway"/>
</dbReference>
<dbReference type="EMBL" id="QENZ01000005">
    <property type="protein sequence ID" value="PVX49946.1"/>
    <property type="molecule type" value="Genomic_DNA"/>
</dbReference>
<keyword evidence="5" id="KW-0456">Lyase</keyword>
<evidence type="ECO:0000256" key="3">
    <source>
        <dbReference type="ARBA" id="ARBA00012288"/>
    </source>
</evidence>
<dbReference type="Gene3D" id="3.20.20.210">
    <property type="match status" value="1"/>
</dbReference>
<sequence length="341" mass="38969">MANIFTETLQGKVTDRPPVWFKRQAGRILPSYMKLRDQYGFKHMMDTPELAAEVTLLPIYDLGVDAAILFSDILVVPEALGMNLTFDPKPSFHPALKDVENPMDLLERQPEKLEHIYEAIKIIKKDKPDNVDLIGFCGAPLTTLCYMYQGFSKKQNFPALVPALYQNKKELKNVIEEITEMAIHYAKEQVRAGIQAFELFDTHAGIIPLELYKELFLPAVKRITNAVRSTNTAVIYFPMGIGTGLSLMNYDVADCISIDWQTSLFDVRKFVGEEVVLQGNIDPRLLLTDKKTIEKEFQPYLKFGRKEKKWIINLGHGMIPEIPAENAKFLVDLIKKSDWQR</sequence>
<keyword evidence="10" id="KW-1185">Reference proteome</keyword>
<dbReference type="InterPro" id="IPR038071">
    <property type="entry name" value="UROD/MetE-like_sf"/>
</dbReference>
<dbReference type="PANTHER" id="PTHR21091">
    <property type="entry name" value="METHYLTETRAHYDROFOLATE:HOMOCYSTEINE METHYLTRANSFERASE RELATED"/>
    <property type="match status" value="1"/>
</dbReference>
<evidence type="ECO:0000256" key="6">
    <source>
        <dbReference type="ARBA" id="ARBA00023244"/>
    </source>
</evidence>
<name>A0A7L4UMU7_BALHA</name>
<gene>
    <name evidence="9" type="ORF">C7377_1586</name>
</gene>
<dbReference type="SUPFAM" id="SSF51726">
    <property type="entry name" value="UROD/MetE-like"/>
    <property type="match status" value="1"/>
</dbReference>
<evidence type="ECO:0000256" key="2">
    <source>
        <dbReference type="ARBA" id="ARBA00009935"/>
    </source>
</evidence>
<dbReference type="GO" id="GO:0004853">
    <property type="term" value="F:uroporphyrinogen decarboxylase activity"/>
    <property type="evidence" value="ECO:0007669"/>
    <property type="project" value="UniProtKB-UniRule"/>
</dbReference>
<comment type="pathway">
    <text evidence="1">Porphyrin-containing compound metabolism; protoporphyrin-IX biosynthesis; coproporphyrinogen-III from 5-aminolevulinate: step 4/4.</text>
</comment>
<dbReference type="InterPro" id="IPR006361">
    <property type="entry name" value="Uroporphyrinogen_deCO2ase_HemE"/>
</dbReference>
<protein>
    <recommendedName>
        <fullName evidence="3 7">Uroporphyrinogen decarboxylase</fullName>
        <ecNumber evidence="3 7">4.1.1.37</ecNumber>
    </recommendedName>
</protein>
<accession>A0A7L4UMU7</accession>
<dbReference type="OrthoDB" id="9806656at2"/>
<keyword evidence="4" id="KW-0210">Decarboxylase</keyword>
<evidence type="ECO:0000256" key="7">
    <source>
        <dbReference type="NCBIfam" id="TIGR01464"/>
    </source>
</evidence>
<dbReference type="GO" id="GO:0005829">
    <property type="term" value="C:cytosol"/>
    <property type="evidence" value="ECO:0007669"/>
    <property type="project" value="TreeGrafter"/>
</dbReference>
<dbReference type="Pfam" id="PF01208">
    <property type="entry name" value="URO-D"/>
    <property type="match status" value="1"/>
</dbReference>
<keyword evidence="6" id="KW-0627">Porphyrin biosynthesis</keyword>
<dbReference type="UniPathway" id="UPA00251">
    <property type="reaction ID" value="UER00321"/>
</dbReference>
<proteinExistence type="inferred from homology"/>
<organism evidence="9 10">
    <name type="scientific">Balneicella halophila</name>
    <dbReference type="NCBI Taxonomy" id="1537566"/>
    <lineage>
        <taxon>Bacteria</taxon>
        <taxon>Pseudomonadati</taxon>
        <taxon>Bacteroidota</taxon>
        <taxon>Bacteroidia</taxon>
        <taxon>Bacteroidales</taxon>
        <taxon>Balneicellaceae</taxon>
        <taxon>Balneicella</taxon>
    </lineage>
</organism>
<evidence type="ECO:0000313" key="9">
    <source>
        <dbReference type="EMBL" id="PVX49946.1"/>
    </source>
</evidence>
<dbReference type="RefSeq" id="WP_116496807.1">
    <property type="nucleotide sequence ID" value="NZ_QENZ01000005.1"/>
</dbReference>
<comment type="caution">
    <text evidence="9">The sequence shown here is derived from an EMBL/GenBank/DDBJ whole genome shotgun (WGS) entry which is preliminary data.</text>
</comment>
<dbReference type="NCBIfam" id="TIGR01464">
    <property type="entry name" value="hemE"/>
    <property type="match status" value="1"/>
</dbReference>
<evidence type="ECO:0000256" key="1">
    <source>
        <dbReference type="ARBA" id="ARBA00004804"/>
    </source>
</evidence>
<dbReference type="EC" id="4.1.1.37" evidence="3 7"/>
<evidence type="ECO:0000259" key="8">
    <source>
        <dbReference type="Pfam" id="PF01208"/>
    </source>
</evidence>
<feature type="domain" description="Uroporphyrinogen decarboxylase (URO-D)" evidence="8">
    <location>
        <begin position="5"/>
        <end position="336"/>
    </location>
</feature>
<dbReference type="Proteomes" id="UP000251835">
    <property type="component" value="Unassembled WGS sequence"/>
</dbReference>